<comment type="caution">
    <text evidence="1">The sequence shown here is derived from an EMBL/GenBank/DDBJ whole genome shotgun (WGS) entry which is preliminary data.</text>
</comment>
<dbReference type="PANTHER" id="PTHR28141">
    <property type="entry name" value="2',3'-CYCLIC-NUCLEOTIDE 3'-PHOSPHODIESTERASE"/>
    <property type="match status" value="1"/>
</dbReference>
<dbReference type="InterPro" id="IPR009097">
    <property type="entry name" value="Cyclic_Pdiesterase"/>
</dbReference>
<proteinExistence type="predicted"/>
<evidence type="ECO:0008006" key="3">
    <source>
        <dbReference type="Google" id="ProtNLM"/>
    </source>
</evidence>
<sequence length="218" mass="25238">MTSEFGNSDGGVVDFSLFKYSSSLFSHSMVEKKSHSYSVWAFPSDDMSFRIKKVMESLRAEFGESEIEPHITLVGSIRMTYEDVFKKFKSLRSHFISSFKAKVNQVVTRSSYYQCVSLLIHSSDKVSPEFVTLSLRTSVLELGPYTIMTRGYKQLYVRPHLSLLYGYLTEEERKKAQERVSILDESISSLSFPITRLALYKIDYKSWEKIAEYPLQFE</sequence>
<dbReference type="Pfam" id="PF07823">
    <property type="entry name" value="CPDase"/>
    <property type="match status" value="1"/>
</dbReference>
<dbReference type="AlphaFoldDB" id="A0AAW1WET5"/>
<gene>
    <name evidence="1" type="ORF">M0R45_030476</name>
</gene>
<accession>A0AAW1WET5</accession>
<evidence type="ECO:0000313" key="1">
    <source>
        <dbReference type="EMBL" id="KAK9921989.1"/>
    </source>
</evidence>
<reference evidence="1 2" key="1">
    <citation type="journal article" date="2023" name="G3 (Bethesda)">
        <title>A chromosome-length genome assembly and annotation of blackberry (Rubus argutus, cv. 'Hillquist').</title>
        <authorList>
            <person name="Bruna T."/>
            <person name="Aryal R."/>
            <person name="Dudchenko O."/>
            <person name="Sargent D.J."/>
            <person name="Mead D."/>
            <person name="Buti M."/>
            <person name="Cavallini A."/>
            <person name="Hytonen T."/>
            <person name="Andres J."/>
            <person name="Pham M."/>
            <person name="Weisz D."/>
            <person name="Mascagni F."/>
            <person name="Usai G."/>
            <person name="Natali L."/>
            <person name="Bassil N."/>
            <person name="Fernandez G.E."/>
            <person name="Lomsadze A."/>
            <person name="Armour M."/>
            <person name="Olukolu B."/>
            <person name="Poorten T."/>
            <person name="Britton C."/>
            <person name="Davik J."/>
            <person name="Ashrafi H."/>
            <person name="Aiden E.L."/>
            <person name="Borodovsky M."/>
            <person name="Worthington M."/>
        </authorList>
    </citation>
    <scope>NUCLEOTIDE SEQUENCE [LARGE SCALE GENOMIC DNA]</scope>
    <source>
        <strain evidence="1">PI 553951</strain>
    </source>
</reference>
<name>A0AAW1WET5_RUBAR</name>
<dbReference type="Gene3D" id="3.90.1140.10">
    <property type="entry name" value="Cyclic phosphodiesterase"/>
    <property type="match status" value="1"/>
</dbReference>
<dbReference type="Proteomes" id="UP001457282">
    <property type="component" value="Unassembled WGS sequence"/>
</dbReference>
<protein>
    <recommendedName>
        <fullName evidence="3">RNA ligase/cyclic nucleotide phosphodiesterase family protein</fullName>
    </recommendedName>
</protein>
<keyword evidence="2" id="KW-1185">Reference proteome</keyword>
<dbReference type="PANTHER" id="PTHR28141:SF1">
    <property type="entry name" value="2',3'-CYCLIC-NUCLEOTIDE 3'-PHOSPHODIESTERASE"/>
    <property type="match status" value="1"/>
</dbReference>
<dbReference type="GO" id="GO:0004113">
    <property type="term" value="F:2',3'-cyclic-nucleotide 3'-phosphodiesterase activity"/>
    <property type="evidence" value="ECO:0007669"/>
    <property type="project" value="TreeGrafter"/>
</dbReference>
<organism evidence="1 2">
    <name type="scientific">Rubus argutus</name>
    <name type="common">Southern blackberry</name>
    <dbReference type="NCBI Taxonomy" id="59490"/>
    <lineage>
        <taxon>Eukaryota</taxon>
        <taxon>Viridiplantae</taxon>
        <taxon>Streptophyta</taxon>
        <taxon>Embryophyta</taxon>
        <taxon>Tracheophyta</taxon>
        <taxon>Spermatophyta</taxon>
        <taxon>Magnoliopsida</taxon>
        <taxon>eudicotyledons</taxon>
        <taxon>Gunneridae</taxon>
        <taxon>Pentapetalae</taxon>
        <taxon>rosids</taxon>
        <taxon>fabids</taxon>
        <taxon>Rosales</taxon>
        <taxon>Rosaceae</taxon>
        <taxon>Rosoideae</taxon>
        <taxon>Rosoideae incertae sedis</taxon>
        <taxon>Rubus</taxon>
    </lineage>
</organism>
<evidence type="ECO:0000313" key="2">
    <source>
        <dbReference type="Proteomes" id="UP001457282"/>
    </source>
</evidence>
<dbReference type="GO" id="GO:0009187">
    <property type="term" value="P:cyclic nucleotide metabolic process"/>
    <property type="evidence" value="ECO:0007669"/>
    <property type="project" value="TreeGrafter"/>
</dbReference>
<dbReference type="EMBL" id="JBEDUW010000006">
    <property type="protein sequence ID" value="KAK9921989.1"/>
    <property type="molecule type" value="Genomic_DNA"/>
</dbReference>
<dbReference type="InterPro" id="IPR012386">
    <property type="entry name" value="Cyclic-nucl_3Pdiesterase"/>
</dbReference>
<dbReference type="SUPFAM" id="SSF55144">
    <property type="entry name" value="LigT-like"/>
    <property type="match status" value="1"/>
</dbReference>